<proteinExistence type="predicted"/>
<keyword evidence="4" id="KW-1185">Reference proteome</keyword>
<dbReference type="STRING" id="40571.SAMN05660733_04240"/>
<name>A0A1W2ENH8_9PSEU</name>
<evidence type="ECO:0000256" key="1">
    <source>
        <dbReference type="SAM" id="MobiDB-lite"/>
    </source>
</evidence>
<dbReference type="OrthoDB" id="9900908at2"/>
<evidence type="ECO:0000313" key="3">
    <source>
        <dbReference type="EMBL" id="SMD11254.1"/>
    </source>
</evidence>
<reference evidence="4" key="1">
    <citation type="submission" date="2017-04" db="EMBL/GenBank/DDBJ databases">
        <authorList>
            <person name="Varghese N."/>
            <person name="Submissions S."/>
        </authorList>
    </citation>
    <scope>NUCLEOTIDE SEQUENCE [LARGE SCALE GENOMIC DNA]</scope>
    <source>
        <strain evidence="4">DSM 44073</strain>
    </source>
</reference>
<sequence length="100" mass="11133">MDGPTQLAFVVLGLIGAGVLWWVLADVLKERRRVRAEVWALKQVSPDAKAPAYPAEDDHPTLVLAAWQLEEPPELVRPYMRARGNTKSVPSPHRPGKRTS</sequence>
<dbReference type="RefSeq" id="WP_144065438.1">
    <property type="nucleotide sequence ID" value="NZ_FWYC01000010.1"/>
</dbReference>
<evidence type="ECO:0000313" key="4">
    <source>
        <dbReference type="Proteomes" id="UP000192840"/>
    </source>
</evidence>
<feature type="region of interest" description="Disordered" evidence="1">
    <location>
        <begin position="81"/>
        <end position="100"/>
    </location>
</feature>
<feature type="transmembrane region" description="Helical" evidence="2">
    <location>
        <begin position="6"/>
        <end position="25"/>
    </location>
</feature>
<gene>
    <name evidence="3" type="ORF">SAMN05660733_04240</name>
</gene>
<dbReference type="AlphaFoldDB" id="A0A1W2ENH8"/>
<keyword evidence="2" id="KW-0472">Membrane</keyword>
<dbReference type="Proteomes" id="UP000192840">
    <property type="component" value="Unassembled WGS sequence"/>
</dbReference>
<accession>A0A1W2ENH8</accession>
<keyword evidence="2" id="KW-0812">Transmembrane</keyword>
<dbReference type="EMBL" id="FWYC01000010">
    <property type="protein sequence ID" value="SMD11254.1"/>
    <property type="molecule type" value="Genomic_DNA"/>
</dbReference>
<protein>
    <submittedName>
        <fullName evidence="3">Uncharacterized protein</fullName>
    </submittedName>
</protein>
<evidence type="ECO:0000256" key="2">
    <source>
        <dbReference type="SAM" id="Phobius"/>
    </source>
</evidence>
<organism evidence="3 4">
    <name type="scientific">Lentzea albidocapillata</name>
    <dbReference type="NCBI Taxonomy" id="40571"/>
    <lineage>
        <taxon>Bacteria</taxon>
        <taxon>Bacillati</taxon>
        <taxon>Actinomycetota</taxon>
        <taxon>Actinomycetes</taxon>
        <taxon>Pseudonocardiales</taxon>
        <taxon>Pseudonocardiaceae</taxon>
        <taxon>Lentzea</taxon>
    </lineage>
</organism>
<keyword evidence="2" id="KW-1133">Transmembrane helix</keyword>